<comment type="similarity">
    <text evidence="5">Belongs to the prefoldin alpha subunit family.</text>
</comment>
<dbReference type="NCBIfam" id="TIGR00293">
    <property type="entry name" value="prefoldin subunit alpha"/>
    <property type="match status" value="1"/>
</dbReference>
<gene>
    <name evidence="5 8" type="primary">pfdA</name>
    <name evidence="8" type="ORF">MLAUSG7_0175</name>
</gene>
<dbReference type="HAMAP" id="MF_00308">
    <property type="entry name" value="PfdA"/>
    <property type="match status" value="1"/>
</dbReference>
<proteinExistence type="inferred from homology"/>
<dbReference type="GO" id="GO:0016272">
    <property type="term" value="C:prefoldin complex"/>
    <property type="evidence" value="ECO:0007669"/>
    <property type="project" value="UniProtKB-UniRule"/>
</dbReference>
<evidence type="ECO:0000313" key="8">
    <source>
        <dbReference type="EMBL" id="CAB3287381.1"/>
    </source>
</evidence>
<accession>A0A8D6PTU3</accession>
<dbReference type="InterPro" id="IPR011599">
    <property type="entry name" value="PFD_alpha_archaea"/>
</dbReference>
<dbReference type="Proteomes" id="UP000679213">
    <property type="component" value="Chromosome I"/>
</dbReference>
<dbReference type="Gene3D" id="1.10.287.370">
    <property type="match status" value="1"/>
</dbReference>
<dbReference type="SUPFAM" id="SSF46579">
    <property type="entry name" value="Prefoldin"/>
    <property type="match status" value="1"/>
</dbReference>
<dbReference type="CDD" id="cd23160">
    <property type="entry name" value="Prefoldin_alpha_GimC"/>
    <property type="match status" value="1"/>
</dbReference>
<evidence type="ECO:0000256" key="2">
    <source>
        <dbReference type="ARBA" id="ARBA00011716"/>
    </source>
</evidence>
<keyword evidence="9" id="KW-1185">Reference proteome</keyword>
<dbReference type="Pfam" id="PF02996">
    <property type="entry name" value="Prefoldin"/>
    <property type="match status" value="1"/>
</dbReference>
<comment type="function">
    <text evidence="4 5">Molecular chaperone capable of stabilizing a range of proteins. Seems to fulfill an ATP-independent, HSP70-like function in archaeal de novo protein folding.</text>
</comment>
<feature type="coiled-coil region" evidence="7">
    <location>
        <begin position="85"/>
        <end position="140"/>
    </location>
</feature>
<comment type="subunit">
    <text evidence="2 5">Heterohexamer of two alpha and four beta subunits.</text>
</comment>
<comment type="subcellular location">
    <subcellularLocation>
        <location evidence="5">Cytoplasm</location>
    </subcellularLocation>
</comment>
<dbReference type="AlphaFoldDB" id="A0A8D6PTU3"/>
<dbReference type="KEGG" id="mesg:MLAUSG7_0175"/>
<keyword evidence="7" id="KW-0175">Coiled coil</keyword>
<evidence type="ECO:0000256" key="1">
    <source>
        <dbReference type="ARBA" id="ARBA00010048"/>
    </source>
</evidence>
<protein>
    <recommendedName>
        <fullName evidence="5 6">Prefoldin subunit alpha</fullName>
    </recommendedName>
    <alternativeName>
        <fullName evidence="5">GimC subunit alpha</fullName>
    </alternativeName>
</protein>
<keyword evidence="5" id="KW-0963">Cytoplasm</keyword>
<evidence type="ECO:0000256" key="4">
    <source>
        <dbReference type="ARBA" id="ARBA00025077"/>
    </source>
</evidence>
<dbReference type="InterPro" id="IPR009053">
    <property type="entry name" value="Prefoldin"/>
</dbReference>
<dbReference type="GO" id="GO:0051082">
    <property type="term" value="F:unfolded protein binding"/>
    <property type="evidence" value="ECO:0007669"/>
    <property type="project" value="UniProtKB-UniRule"/>
</dbReference>
<evidence type="ECO:0000256" key="3">
    <source>
        <dbReference type="ARBA" id="ARBA00023186"/>
    </source>
</evidence>
<evidence type="ECO:0000256" key="6">
    <source>
        <dbReference type="NCBIfam" id="TIGR00293"/>
    </source>
</evidence>
<reference evidence="8 9" key="1">
    <citation type="submission" date="2020-04" db="EMBL/GenBank/DDBJ databases">
        <authorList>
            <consortium name="Genoscope - CEA"/>
            <person name="William W."/>
        </authorList>
    </citation>
    <scope>NUCLEOTIDE SEQUENCE [LARGE SCALE GENOMIC DNA]</scope>
    <source>
        <strain evidence="8 9">SG7</strain>
    </source>
</reference>
<evidence type="ECO:0000313" key="9">
    <source>
        <dbReference type="Proteomes" id="UP000679213"/>
    </source>
</evidence>
<keyword evidence="3 5" id="KW-0143">Chaperone</keyword>
<evidence type="ECO:0000256" key="5">
    <source>
        <dbReference type="HAMAP-Rule" id="MF_00308"/>
    </source>
</evidence>
<organism evidence="8 9">
    <name type="scientific">Methanocaldococcus lauensis</name>
    <dbReference type="NCBI Taxonomy" id="2546128"/>
    <lineage>
        <taxon>Archaea</taxon>
        <taxon>Methanobacteriati</taxon>
        <taxon>Methanobacteriota</taxon>
        <taxon>Methanomada group</taxon>
        <taxon>Methanococci</taxon>
        <taxon>Methanococcales</taxon>
        <taxon>Methanocaldococcaceae</taxon>
        <taxon>Methanocaldococcus</taxon>
    </lineage>
</organism>
<dbReference type="EMBL" id="LR792632">
    <property type="protein sequence ID" value="CAB3287381.1"/>
    <property type="molecule type" value="Genomic_DNA"/>
</dbReference>
<dbReference type="GO" id="GO:0005737">
    <property type="term" value="C:cytoplasm"/>
    <property type="evidence" value="ECO:0007669"/>
    <property type="project" value="UniProtKB-SubCell"/>
</dbReference>
<sequence length="144" mass="16415">MSNMNEDLRQKAIALEMYNQQLQMIQSELASIRTLKLEIEKSIKTLENINVDSETLIPVGPGVFLKAKIVDDKALVGVKSDIYMEKSFNEVVEDLKKSIEDLNKAEKEGMKKVEELAKVISELRKELQESIQKSQEKSTENNKT</sequence>
<evidence type="ECO:0000256" key="7">
    <source>
        <dbReference type="SAM" id="Coils"/>
    </source>
</evidence>
<dbReference type="InterPro" id="IPR004127">
    <property type="entry name" value="Prefoldin_subunit_alpha"/>
</dbReference>
<comment type="similarity">
    <text evidence="1">Belongs to the prefoldin subunit alpha family.</text>
</comment>
<name>A0A8D6PTU3_9EURY</name>
<dbReference type="GO" id="GO:0006457">
    <property type="term" value="P:protein folding"/>
    <property type="evidence" value="ECO:0007669"/>
    <property type="project" value="UniProtKB-UniRule"/>
</dbReference>